<evidence type="ECO:0000313" key="1">
    <source>
        <dbReference type="EMBL" id="KAH7856203.1"/>
    </source>
</evidence>
<proteinExistence type="predicted"/>
<dbReference type="Proteomes" id="UP000828048">
    <property type="component" value="Chromosome 11"/>
</dbReference>
<reference evidence="1 2" key="1">
    <citation type="journal article" date="2021" name="Hortic Res">
        <title>High-quality reference genome and annotation aids understanding of berry development for evergreen blueberry (Vaccinium darrowii).</title>
        <authorList>
            <person name="Yu J."/>
            <person name="Hulse-Kemp A.M."/>
            <person name="Babiker E."/>
            <person name="Staton M."/>
        </authorList>
    </citation>
    <scope>NUCLEOTIDE SEQUENCE [LARGE SCALE GENOMIC DNA]</scope>
    <source>
        <strain evidence="2">cv. NJ 8807/NJ 8810</strain>
        <tissue evidence="1">Young leaf</tissue>
    </source>
</reference>
<comment type="caution">
    <text evidence="1">The sequence shown here is derived from an EMBL/GenBank/DDBJ whole genome shotgun (WGS) entry which is preliminary data.</text>
</comment>
<dbReference type="EMBL" id="CM037161">
    <property type="protein sequence ID" value="KAH7856203.1"/>
    <property type="molecule type" value="Genomic_DNA"/>
</dbReference>
<sequence length="109" mass="12522">MSTPDLELREEFPQLQIPTIRIITNPAIETPISASDDDGCHTPTSAEHKIPAVLSCPPAPKKRRRAPSYCKRKLRELVFFETVAREEVELFFVSVNSRFVLKRRCHRCT</sequence>
<gene>
    <name evidence="1" type="ORF">Vadar_033900</name>
</gene>
<organism evidence="1 2">
    <name type="scientific">Vaccinium darrowii</name>
    <dbReference type="NCBI Taxonomy" id="229202"/>
    <lineage>
        <taxon>Eukaryota</taxon>
        <taxon>Viridiplantae</taxon>
        <taxon>Streptophyta</taxon>
        <taxon>Embryophyta</taxon>
        <taxon>Tracheophyta</taxon>
        <taxon>Spermatophyta</taxon>
        <taxon>Magnoliopsida</taxon>
        <taxon>eudicotyledons</taxon>
        <taxon>Gunneridae</taxon>
        <taxon>Pentapetalae</taxon>
        <taxon>asterids</taxon>
        <taxon>Ericales</taxon>
        <taxon>Ericaceae</taxon>
        <taxon>Vaccinioideae</taxon>
        <taxon>Vaccinieae</taxon>
        <taxon>Vaccinium</taxon>
    </lineage>
</organism>
<keyword evidence="2" id="KW-1185">Reference proteome</keyword>
<accession>A0ACB7YRR6</accession>
<evidence type="ECO:0000313" key="2">
    <source>
        <dbReference type="Proteomes" id="UP000828048"/>
    </source>
</evidence>
<protein>
    <submittedName>
        <fullName evidence="1">Uncharacterized protein</fullName>
    </submittedName>
</protein>
<name>A0ACB7YRR6_9ERIC</name>